<organism evidence="1 2">
    <name type="scientific">Haemaphysalis longicornis</name>
    <name type="common">Bush tick</name>
    <dbReference type="NCBI Taxonomy" id="44386"/>
    <lineage>
        <taxon>Eukaryota</taxon>
        <taxon>Metazoa</taxon>
        <taxon>Ecdysozoa</taxon>
        <taxon>Arthropoda</taxon>
        <taxon>Chelicerata</taxon>
        <taxon>Arachnida</taxon>
        <taxon>Acari</taxon>
        <taxon>Parasitiformes</taxon>
        <taxon>Ixodida</taxon>
        <taxon>Ixodoidea</taxon>
        <taxon>Ixodidae</taxon>
        <taxon>Haemaphysalinae</taxon>
        <taxon>Haemaphysalis</taxon>
    </lineage>
</organism>
<dbReference type="OMA" id="FYDSHEL"/>
<evidence type="ECO:0000313" key="1">
    <source>
        <dbReference type="EMBL" id="KAH9373778.1"/>
    </source>
</evidence>
<dbReference type="EMBL" id="JABSTR010000006">
    <property type="protein sequence ID" value="KAH9373778.1"/>
    <property type="molecule type" value="Genomic_DNA"/>
</dbReference>
<gene>
    <name evidence="1" type="ORF">HPB48_007500</name>
</gene>
<dbReference type="VEuPathDB" id="VectorBase:HLOH_042876"/>
<dbReference type="Proteomes" id="UP000821853">
    <property type="component" value="Chromosome 4"/>
</dbReference>
<proteinExistence type="predicted"/>
<keyword evidence="2" id="KW-1185">Reference proteome</keyword>
<dbReference type="Gene3D" id="2.60.40.10">
    <property type="entry name" value="Immunoglobulins"/>
    <property type="match status" value="1"/>
</dbReference>
<dbReference type="InterPro" id="IPR013783">
    <property type="entry name" value="Ig-like_fold"/>
</dbReference>
<evidence type="ECO:0000313" key="2">
    <source>
        <dbReference type="Proteomes" id="UP000821853"/>
    </source>
</evidence>
<sequence>MESLVQHPYKPQVYDEFVIAGNTAVFRCSVPSFVRDFLEFLAWIRDDGTIITSGLEKGE</sequence>
<accession>A0A9J6GE88</accession>
<protein>
    <submittedName>
        <fullName evidence="1">Uncharacterized protein</fullName>
    </submittedName>
</protein>
<comment type="caution">
    <text evidence="1">The sequence shown here is derived from an EMBL/GenBank/DDBJ whole genome shotgun (WGS) entry which is preliminary data.</text>
</comment>
<dbReference type="OrthoDB" id="6511736at2759"/>
<dbReference type="AlphaFoldDB" id="A0A9J6GE88"/>
<reference evidence="1 2" key="1">
    <citation type="journal article" date="2020" name="Cell">
        <title>Large-Scale Comparative Analyses of Tick Genomes Elucidate Their Genetic Diversity and Vector Capacities.</title>
        <authorList>
            <consortium name="Tick Genome and Microbiome Consortium (TIGMIC)"/>
            <person name="Jia N."/>
            <person name="Wang J."/>
            <person name="Shi W."/>
            <person name="Du L."/>
            <person name="Sun Y."/>
            <person name="Zhan W."/>
            <person name="Jiang J.F."/>
            <person name="Wang Q."/>
            <person name="Zhang B."/>
            <person name="Ji P."/>
            <person name="Bell-Sakyi L."/>
            <person name="Cui X.M."/>
            <person name="Yuan T.T."/>
            <person name="Jiang B.G."/>
            <person name="Yang W.F."/>
            <person name="Lam T.T."/>
            <person name="Chang Q.C."/>
            <person name="Ding S.J."/>
            <person name="Wang X.J."/>
            <person name="Zhu J.G."/>
            <person name="Ruan X.D."/>
            <person name="Zhao L."/>
            <person name="Wei J.T."/>
            <person name="Ye R.Z."/>
            <person name="Que T.C."/>
            <person name="Du C.H."/>
            <person name="Zhou Y.H."/>
            <person name="Cheng J.X."/>
            <person name="Dai P.F."/>
            <person name="Guo W.B."/>
            <person name="Han X.H."/>
            <person name="Huang E.J."/>
            <person name="Li L.F."/>
            <person name="Wei W."/>
            <person name="Gao Y.C."/>
            <person name="Liu J.Z."/>
            <person name="Shao H.Z."/>
            <person name="Wang X."/>
            <person name="Wang C.C."/>
            <person name="Yang T.C."/>
            <person name="Huo Q.B."/>
            <person name="Li W."/>
            <person name="Chen H.Y."/>
            <person name="Chen S.E."/>
            <person name="Zhou L.G."/>
            <person name="Ni X.B."/>
            <person name="Tian J.H."/>
            <person name="Sheng Y."/>
            <person name="Liu T."/>
            <person name="Pan Y.S."/>
            <person name="Xia L.Y."/>
            <person name="Li J."/>
            <person name="Zhao F."/>
            <person name="Cao W.C."/>
        </authorList>
    </citation>
    <scope>NUCLEOTIDE SEQUENCE [LARGE SCALE GENOMIC DNA]</scope>
    <source>
        <strain evidence="1">HaeL-2018</strain>
    </source>
</reference>
<name>A0A9J6GE88_HAELO</name>